<protein>
    <recommendedName>
        <fullName evidence="3">Twin-arginine translocation signal domain-containing protein</fullName>
    </recommendedName>
</protein>
<dbReference type="InterPro" id="IPR006311">
    <property type="entry name" value="TAT_signal"/>
</dbReference>
<proteinExistence type="predicted"/>
<dbReference type="PROSITE" id="PS51318">
    <property type="entry name" value="TAT"/>
    <property type="match status" value="1"/>
</dbReference>
<accession>X0U7P6</accession>
<gene>
    <name evidence="2" type="ORF">S01H1_39869</name>
</gene>
<sequence>MTEESYWQRAAKQRWPRRAFLKGAGALAAGAAGASVVGCGGGEEEGAPEATRPPAEETPRPGHRLQIAVAMNFISIDPHLTVGSGFAIVSWVYGYLFHYSGTLPEEML</sequence>
<comment type="caution">
    <text evidence="2">The sequence shown here is derived from an EMBL/GenBank/DDBJ whole genome shotgun (WGS) entry which is preliminary data.</text>
</comment>
<feature type="region of interest" description="Disordered" evidence="1">
    <location>
        <begin position="38"/>
        <end position="61"/>
    </location>
</feature>
<dbReference type="EMBL" id="BARS01025205">
    <property type="protein sequence ID" value="GAG01565.1"/>
    <property type="molecule type" value="Genomic_DNA"/>
</dbReference>
<feature type="non-terminal residue" evidence="2">
    <location>
        <position position="108"/>
    </location>
</feature>
<name>X0U7P6_9ZZZZ</name>
<evidence type="ECO:0000256" key="1">
    <source>
        <dbReference type="SAM" id="MobiDB-lite"/>
    </source>
</evidence>
<evidence type="ECO:0000313" key="2">
    <source>
        <dbReference type="EMBL" id="GAG01565.1"/>
    </source>
</evidence>
<reference evidence="2" key="1">
    <citation type="journal article" date="2014" name="Front. Microbiol.">
        <title>High frequency of phylogenetically diverse reductive dehalogenase-homologous genes in deep subseafloor sedimentary metagenomes.</title>
        <authorList>
            <person name="Kawai M."/>
            <person name="Futagami T."/>
            <person name="Toyoda A."/>
            <person name="Takaki Y."/>
            <person name="Nishi S."/>
            <person name="Hori S."/>
            <person name="Arai W."/>
            <person name="Tsubouchi T."/>
            <person name="Morono Y."/>
            <person name="Uchiyama I."/>
            <person name="Ito T."/>
            <person name="Fujiyama A."/>
            <person name="Inagaki F."/>
            <person name="Takami H."/>
        </authorList>
    </citation>
    <scope>NUCLEOTIDE SEQUENCE</scope>
    <source>
        <strain evidence="2">Expedition CK06-06</strain>
    </source>
</reference>
<dbReference type="AlphaFoldDB" id="X0U7P6"/>
<evidence type="ECO:0008006" key="3">
    <source>
        <dbReference type="Google" id="ProtNLM"/>
    </source>
</evidence>
<organism evidence="2">
    <name type="scientific">marine sediment metagenome</name>
    <dbReference type="NCBI Taxonomy" id="412755"/>
    <lineage>
        <taxon>unclassified sequences</taxon>
        <taxon>metagenomes</taxon>
        <taxon>ecological metagenomes</taxon>
    </lineage>
</organism>